<evidence type="ECO:0000256" key="4">
    <source>
        <dbReference type="ARBA" id="ARBA00022840"/>
    </source>
</evidence>
<keyword evidence="4" id="KW-0067">ATP-binding</keyword>
<dbReference type="InterPro" id="IPR000719">
    <property type="entry name" value="Prot_kinase_dom"/>
</dbReference>
<dbReference type="OrthoDB" id="3254104at2759"/>
<name>A0A7I4YIS9_HAECO</name>
<dbReference type="Pfam" id="PF00069">
    <property type="entry name" value="Pkinase"/>
    <property type="match status" value="1"/>
</dbReference>
<evidence type="ECO:0000256" key="1">
    <source>
        <dbReference type="ARBA" id="ARBA00008874"/>
    </source>
</evidence>
<keyword evidence="3" id="KW-0547">Nucleotide-binding</keyword>
<evidence type="ECO:0000256" key="5">
    <source>
        <dbReference type="SAM" id="MobiDB-lite"/>
    </source>
</evidence>
<dbReference type="SUPFAM" id="SSF56112">
    <property type="entry name" value="Protein kinase-like (PK-like)"/>
    <property type="match status" value="1"/>
</dbReference>
<evidence type="ECO:0000313" key="9">
    <source>
        <dbReference type="WBParaSite" id="HCON_00098980-00001"/>
    </source>
</evidence>
<sequence>MTKRPSLRDLEAVEPPAKAPCVEENENDDHPRPLPASIISTLIAQIQHHPCIWDHDHEFFGRREQIDSAWRSIAEQTDVQEDHVRSLWNTVWNSCSQSTNGNPIFNQLNKMSSTPTDTPKPSSATKQSPPRKRAVCKKVSWSRYDSVNISGHLLMLPRRFANLEIIEAGPSRTVCSGADLLTEENVIIRKTLLKDQEQTAKVYHNLKWGRLLPHPNILSILDAFEAGDSLYTVTDMMDGRLVDIVEEHLNHFVIAKIVYQLLSALEPLHSNGLYHGNITLNSVFINTDAVLKLSSYGDVMQCANEEKTKEDIMSVGSILARLLLEEESFLNLSKIKNYNDLDWRTILQGNTESGLIDFHARNILYLLLGARCSLGDLLRHPYLFTFRKNAGNVPLIEADRRDLSSLSLSDVQGLLRDELNRYESPISIQDVQ</sequence>
<feature type="domain" description="Protein kinase" evidence="6">
    <location>
        <begin position="160"/>
        <end position="432"/>
    </location>
</feature>
<feature type="compositionally biased region" description="Low complexity" evidence="5">
    <location>
        <begin position="110"/>
        <end position="126"/>
    </location>
</feature>
<keyword evidence="8" id="KW-1185">Reference proteome</keyword>
<evidence type="ECO:0000259" key="6">
    <source>
        <dbReference type="PROSITE" id="PS50011"/>
    </source>
</evidence>
<dbReference type="InterPro" id="IPR006578">
    <property type="entry name" value="MADF-dom"/>
</dbReference>
<feature type="compositionally biased region" description="Basic and acidic residues" evidence="5">
    <location>
        <begin position="1"/>
        <end position="11"/>
    </location>
</feature>
<reference evidence="9" key="1">
    <citation type="submission" date="2020-12" db="UniProtKB">
        <authorList>
            <consortium name="WormBaseParasite"/>
        </authorList>
    </citation>
    <scope>IDENTIFICATION</scope>
    <source>
        <strain evidence="9">MHco3</strain>
    </source>
</reference>
<dbReference type="InterPro" id="IPR011009">
    <property type="entry name" value="Kinase-like_dom_sf"/>
</dbReference>
<dbReference type="PANTHER" id="PTHR45832:SF22">
    <property type="entry name" value="SERINE_THREONINE-PROTEIN KINASE SAMKA-RELATED"/>
    <property type="match status" value="1"/>
</dbReference>
<dbReference type="GO" id="GO:0005524">
    <property type="term" value="F:ATP binding"/>
    <property type="evidence" value="ECO:0007669"/>
    <property type="project" value="UniProtKB-KW"/>
</dbReference>
<dbReference type="WBParaSite" id="HCON_00098980-00001">
    <property type="protein sequence ID" value="HCON_00098980-00001"/>
    <property type="gene ID" value="HCON_00098980"/>
</dbReference>
<dbReference type="PROSITE" id="PS50011">
    <property type="entry name" value="PROTEIN_KINASE_DOM"/>
    <property type="match status" value="1"/>
</dbReference>
<dbReference type="AlphaFoldDB" id="A0A7I4YIS9"/>
<evidence type="ECO:0000256" key="3">
    <source>
        <dbReference type="ARBA" id="ARBA00022741"/>
    </source>
</evidence>
<protein>
    <recommendedName>
        <fullName evidence="2">non-specific serine/threonine protein kinase</fullName>
        <ecNumber evidence="2">2.7.11.1</ecNumber>
    </recommendedName>
</protein>
<dbReference type="Gene3D" id="1.10.510.10">
    <property type="entry name" value="Transferase(Phosphotransferase) domain 1"/>
    <property type="match status" value="1"/>
</dbReference>
<dbReference type="OMA" id="WNTVWNS"/>
<proteinExistence type="inferred from homology"/>
<dbReference type="EC" id="2.7.11.1" evidence="2"/>
<dbReference type="PANTHER" id="PTHR45832">
    <property type="entry name" value="SERINE/THREONINE-PROTEIN KINASE SAMKA-RELATED-RELATED"/>
    <property type="match status" value="1"/>
</dbReference>
<organism evidence="8 9">
    <name type="scientific">Haemonchus contortus</name>
    <name type="common">Barber pole worm</name>
    <dbReference type="NCBI Taxonomy" id="6289"/>
    <lineage>
        <taxon>Eukaryota</taxon>
        <taxon>Metazoa</taxon>
        <taxon>Ecdysozoa</taxon>
        <taxon>Nematoda</taxon>
        <taxon>Chromadorea</taxon>
        <taxon>Rhabditida</taxon>
        <taxon>Rhabditina</taxon>
        <taxon>Rhabditomorpha</taxon>
        <taxon>Strongyloidea</taxon>
        <taxon>Trichostrongylidae</taxon>
        <taxon>Haemonchus</taxon>
    </lineage>
</organism>
<dbReference type="SMART" id="SM00220">
    <property type="entry name" value="S_TKc"/>
    <property type="match status" value="1"/>
</dbReference>
<dbReference type="PROSITE" id="PS51029">
    <property type="entry name" value="MADF"/>
    <property type="match status" value="1"/>
</dbReference>
<evidence type="ECO:0000313" key="8">
    <source>
        <dbReference type="Proteomes" id="UP000025227"/>
    </source>
</evidence>
<dbReference type="Gene3D" id="3.30.200.20">
    <property type="entry name" value="Phosphorylase Kinase, domain 1"/>
    <property type="match status" value="1"/>
</dbReference>
<evidence type="ECO:0000259" key="7">
    <source>
        <dbReference type="PROSITE" id="PS51029"/>
    </source>
</evidence>
<dbReference type="GO" id="GO:0004674">
    <property type="term" value="F:protein serine/threonine kinase activity"/>
    <property type="evidence" value="ECO:0007669"/>
    <property type="project" value="UniProtKB-EC"/>
</dbReference>
<evidence type="ECO:0000256" key="2">
    <source>
        <dbReference type="ARBA" id="ARBA00012513"/>
    </source>
</evidence>
<feature type="region of interest" description="Disordered" evidence="5">
    <location>
        <begin position="1"/>
        <end position="30"/>
    </location>
</feature>
<feature type="domain" description="MADF" evidence="7">
    <location>
        <begin position="41"/>
        <end position="130"/>
    </location>
</feature>
<dbReference type="Pfam" id="PF10545">
    <property type="entry name" value="MADF_DNA_bdg"/>
    <property type="match status" value="1"/>
</dbReference>
<feature type="region of interest" description="Disordered" evidence="5">
    <location>
        <begin position="103"/>
        <end position="132"/>
    </location>
</feature>
<dbReference type="InterPro" id="IPR051931">
    <property type="entry name" value="PAK3-like"/>
</dbReference>
<dbReference type="Proteomes" id="UP000025227">
    <property type="component" value="Unplaced"/>
</dbReference>
<accession>A0A7I4YIS9</accession>
<comment type="similarity">
    <text evidence="1">Belongs to the protein kinase superfamily. STE Ser/Thr protein kinase family. STE20 subfamily.</text>
</comment>